<reference evidence="1 2" key="1">
    <citation type="submission" date="2019-03" db="EMBL/GenBank/DDBJ databases">
        <title>Genomic Encyclopedia of Type Strains, Phase III (KMG-III): the genomes of soil and plant-associated and newly described type strains.</title>
        <authorList>
            <person name="Whitman W."/>
        </authorList>
    </citation>
    <scope>NUCLEOTIDE SEQUENCE [LARGE SCALE GENOMIC DNA]</scope>
    <source>
        <strain evidence="1 2">CECT 8283</strain>
    </source>
</reference>
<name>A0A4R6THQ7_9FLAO</name>
<sequence length="151" mass="17957">MKIKQKIIRLSDIDSSDNLQIQICNKLKLKGWQFDKLTIEEKILKWTNRNKDKVLIIEIYLIPILKKIKESQSRNILTSRASIPEGYEMGNQLNRWVHNDPIIRTQKQVVENEKKIKIKSEKEYRKIENILDSINKKCQIEVIKKMTINNV</sequence>
<gene>
    <name evidence="1" type="ORF">DFQ07_2157</name>
</gene>
<proteinExistence type="predicted"/>
<keyword evidence="2" id="KW-1185">Reference proteome</keyword>
<dbReference type="Proteomes" id="UP000295390">
    <property type="component" value="Unassembled WGS sequence"/>
</dbReference>
<dbReference type="RefSeq" id="WP_133536571.1">
    <property type="nucleotide sequence ID" value="NZ_SNYH01000004.1"/>
</dbReference>
<protein>
    <submittedName>
        <fullName evidence="1">Uncharacterized protein</fullName>
    </submittedName>
</protein>
<evidence type="ECO:0000313" key="2">
    <source>
        <dbReference type="Proteomes" id="UP000295390"/>
    </source>
</evidence>
<organism evidence="1 2">
    <name type="scientific">Tenacibaculum caenipelagi</name>
    <dbReference type="NCBI Taxonomy" id="1325435"/>
    <lineage>
        <taxon>Bacteria</taxon>
        <taxon>Pseudomonadati</taxon>
        <taxon>Bacteroidota</taxon>
        <taxon>Flavobacteriia</taxon>
        <taxon>Flavobacteriales</taxon>
        <taxon>Flavobacteriaceae</taxon>
        <taxon>Tenacibaculum</taxon>
    </lineage>
</organism>
<comment type="caution">
    <text evidence="1">The sequence shown here is derived from an EMBL/GenBank/DDBJ whole genome shotgun (WGS) entry which is preliminary data.</text>
</comment>
<evidence type="ECO:0000313" key="1">
    <source>
        <dbReference type="EMBL" id="TDQ25727.1"/>
    </source>
</evidence>
<accession>A0A4R6THQ7</accession>
<dbReference type="EMBL" id="SNYH01000004">
    <property type="protein sequence ID" value="TDQ25727.1"/>
    <property type="molecule type" value="Genomic_DNA"/>
</dbReference>
<dbReference type="AlphaFoldDB" id="A0A4R6THQ7"/>